<keyword evidence="11" id="KW-1185">Reference proteome</keyword>
<dbReference type="PROSITE" id="PS50011">
    <property type="entry name" value="PROTEIN_KINASE_DOM"/>
    <property type="match status" value="1"/>
</dbReference>
<keyword evidence="2" id="KW-0723">Serine/threonine-protein kinase</keyword>
<dbReference type="Gene3D" id="3.30.200.20">
    <property type="entry name" value="Phosphorylase Kinase, domain 1"/>
    <property type="match status" value="1"/>
</dbReference>
<dbReference type="EMBL" id="JAUHHV010000001">
    <property type="protein sequence ID" value="KAK1438037.1"/>
    <property type="molecule type" value="Genomic_DNA"/>
</dbReference>
<dbReference type="Pfam" id="PF00069">
    <property type="entry name" value="Pkinase"/>
    <property type="match status" value="1"/>
</dbReference>
<dbReference type="EC" id="2.7.11.1" evidence="1"/>
<protein>
    <recommendedName>
        <fullName evidence="1">non-specific serine/threonine protein kinase</fullName>
        <ecNumber evidence="1">2.7.11.1</ecNumber>
    </recommendedName>
</protein>
<evidence type="ECO:0000256" key="2">
    <source>
        <dbReference type="ARBA" id="ARBA00022527"/>
    </source>
</evidence>
<evidence type="ECO:0000256" key="6">
    <source>
        <dbReference type="ARBA" id="ARBA00022840"/>
    </source>
</evidence>
<accession>A0AAD8LAQ8</accession>
<evidence type="ECO:0000256" key="3">
    <source>
        <dbReference type="ARBA" id="ARBA00022679"/>
    </source>
</evidence>
<dbReference type="GO" id="GO:0004674">
    <property type="term" value="F:protein serine/threonine kinase activity"/>
    <property type="evidence" value="ECO:0007669"/>
    <property type="project" value="UniProtKB-KW"/>
</dbReference>
<proteinExistence type="predicted"/>
<evidence type="ECO:0000256" key="8">
    <source>
        <dbReference type="ARBA" id="ARBA00048679"/>
    </source>
</evidence>
<evidence type="ECO:0000256" key="4">
    <source>
        <dbReference type="ARBA" id="ARBA00022741"/>
    </source>
</evidence>
<evidence type="ECO:0000313" key="11">
    <source>
        <dbReference type="Proteomes" id="UP001229421"/>
    </source>
</evidence>
<comment type="catalytic activity">
    <reaction evidence="7">
        <text>L-threonyl-[protein] + ATP = O-phospho-L-threonyl-[protein] + ADP + H(+)</text>
        <dbReference type="Rhea" id="RHEA:46608"/>
        <dbReference type="Rhea" id="RHEA-COMP:11060"/>
        <dbReference type="Rhea" id="RHEA-COMP:11605"/>
        <dbReference type="ChEBI" id="CHEBI:15378"/>
        <dbReference type="ChEBI" id="CHEBI:30013"/>
        <dbReference type="ChEBI" id="CHEBI:30616"/>
        <dbReference type="ChEBI" id="CHEBI:61977"/>
        <dbReference type="ChEBI" id="CHEBI:456216"/>
        <dbReference type="EC" id="2.7.11.1"/>
    </reaction>
</comment>
<dbReference type="FunFam" id="1.10.510.10:FF:001023">
    <property type="entry name" value="Os07g0541700 protein"/>
    <property type="match status" value="1"/>
</dbReference>
<dbReference type="Proteomes" id="UP001229421">
    <property type="component" value="Unassembled WGS sequence"/>
</dbReference>
<keyword evidence="5" id="KW-0418">Kinase</keyword>
<dbReference type="GO" id="GO:0005524">
    <property type="term" value="F:ATP binding"/>
    <property type="evidence" value="ECO:0007669"/>
    <property type="project" value="UniProtKB-KW"/>
</dbReference>
<keyword evidence="3" id="KW-0808">Transferase</keyword>
<keyword evidence="6" id="KW-0067">ATP-binding</keyword>
<evidence type="ECO:0000256" key="5">
    <source>
        <dbReference type="ARBA" id="ARBA00022777"/>
    </source>
</evidence>
<comment type="caution">
    <text evidence="10">The sequence shown here is derived from an EMBL/GenBank/DDBJ whole genome shotgun (WGS) entry which is preliminary data.</text>
</comment>
<dbReference type="InterPro" id="IPR008271">
    <property type="entry name" value="Ser/Thr_kinase_AS"/>
</dbReference>
<dbReference type="Gene3D" id="1.10.510.10">
    <property type="entry name" value="Transferase(Phosphotransferase) domain 1"/>
    <property type="match status" value="1"/>
</dbReference>
<feature type="domain" description="Protein kinase" evidence="9">
    <location>
        <begin position="87"/>
        <end position="303"/>
    </location>
</feature>
<dbReference type="PANTHER" id="PTHR27002">
    <property type="entry name" value="RECEPTOR-LIKE SERINE/THREONINE-PROTEIN KINASE SD1-8"/>
    <property type="match status" value="1"/>
</dbReference>
<name>A0AAD8LAQ8_TARER</name>
<evidence type="ECO:0000313" key="10">
    <source>
        <dbReference type="EMBL" id="KAK1438037.1"/>
    </source>
</evidence>
<dbReference type="GO" id="GO:0005886">
    <property type="term" value="C:plasma membrane"/>
    <property type="evidence" value="ECO:0007669"/>
    <property type="project" value="TreeGrafter"/>
</dbReference>
<keyword evidence="4" id="KW-0547">Nucleotide-binding</keyword>
<dbReference type="InterPro" id="IPR011009">
    <property type="entry name" value="Kinase-like_dom_sf"/>
</dbReference>
<evidence type="ECO:0000259" key="9">
    <source>
        <dbReference type="PROSITE" id="PS50011"/>
    </source>
</evidence>
<evidence type="ECO:0000256" key="7">
    <source>
        <dbReference type="ARBA" id="ARBA00047899"/>
    </source>
</evidence>
<dbReference type="AlphaFoldDB" id="A0AAD8LAQ8"/>
<gene>
    <name evidence="10" type="ORF">QVD17_03838</name>
</gene>
<reference evidence="10" key="1">
    <citation type="journal article" date="2023" name="bioRxiv">
        <title>Improved chromosome-level genome assembly for marigold (Tagetes erecta).</title>
        <authorList>
            <person name="Jiang F."/>
            <person name="Yuan L."/>
            <person name="Wang S."/>
            <person name="Wang H."/>
            <person name="Xu D."/>
            <person name="Wang A."/>
            <person name="Fan W."/>
        </authorList>
    </citation>
    <scope>NUCLEOTIDE SEQUENCE</scope>
    <source>
        <strain evidence="10">WSJ</strain>
        <tissue evidence="10">Leaf</tissue>
    </source>
</reference>
<dbReference type="InterPro" id="IPR000719">
    <property type="entry name" value="Prot_kinase_dom"/>
</dbReference>
<dbReference type="SUPFAM" id="SSF56112">
    <property type="entry name" value="Protein kinase-like (PK-like)"/>
    <property type="match status" value="1"/>
</dbReference>
<dbReference type="PANTHER" id="PTHR27002:SF1073">
    <property type="entry name" value="CYSTEINE-RICH RECEPTOR-LIKE PROTEIN KINASE 29"/>
    <property type="match status" value="1"/>
</dbReference>
<sequence>MLVYCYVPTTTDESGTAQLVSKAMMPNLRKFAYQGPYCYALTTTVNVQTALDNDKFIEALNTLMNELKVNAAAGDSLLKFPTGGEHDRASQYVSSGSSGKIGGTVFMPMCRYNYDLQRFYNVSTLVIPPPPPSSPPTLSFPATPPVLSPQSSVKVRCLYLYLLKNEKEKEAKAHATKDNEVRAATNNFSEDNKLGQDGFGAIYKGTLGDGSEITIKRLARGSGQDLTKRTLLDRQKRYKIIEGIAKGLLYLHEDSRLMIIHRDMKANNVLLDMKMNLKIADFGMTRLFNHEETQGQASRIVGT</sequence>
<evidence type="ECO:0000256" key="1">
    <source>
        <dbReference type="ARBA" id="ARBA00012513"/>
    </source>
</evidence>
<organism evidence="10 11">
    <name type="scientific">Tagetes erecta</name>
    <name type="common">African marigold</name>
    <dbReference type="NCBI Taxonomy" id="13708"/>
    <lineage>
        <taxon>Eukaryota</taxon>
        <taxon>Viridiplantae</taxon>
        <taxon>Streptophyta</taxon>
        <taxon>Embryophyta</taxon>
        <taxon>Tracheophyta</taxon>
        <taxon>Spermatophyta</taxon>
        <taxon>Magnoliopsida</taxon>
        <taxon>eudicotyledons</taxon>
        <taxon>Gunneridae</taxon>
        <taxon>Pentapetalae</taxon>
        <taxon>asterids</taxon>
        <taxon>campanulids</taxon>
        <taxon>Asterales</taxon>
        <taxon>Asteraceae</taxon>
        <taxon>Asteroideae</taxon>
        <taxon>Heliantheae alliance</taxon>
        <taxon>Tageteae</taxon>
        <taxon>Tagetes</taxon>
    </lineage>
</organism>
<dbReference type="PROSITE" id="PS00108">
    <property type="entry name" value="PROTEIN_KINASE_ST"/>
    <property type="match status" value="1"/>
</dbReference>
<comment type="catalytic activity">
    <reaction evidence="8">
        <text>L-seryl-[protein] + ATP = O-phospho-L-seryl-[protein] + ADP + H(+)</text>
        <dbReference type="Rhea" id="RHEA:17989"/>
        <dbReference type="Rhea" id="RHEA-COMP:9863"/>
        <dbReference type="Rhea" id="RHEA-COMP:11604"/>
        <dbReference type="ChEBI" id="CHEBI:15378"/>
        <dbReference type="ChEBI" id="CHEBI:29999"/>
        <dbReference type="ChEBI" id="CHEBI:30616"/>
        <dbReference type="ChEBI" id="CHEBI:83421"/>
        <dbReference type="ChEBI" id="CHEBI:456216"/>
        <dbReference type="EC" id="2.7.11.1"/>
    </reaction>
</comment>